<dbReference type="RefSeq" id="WP_130280380.1">
    <property type="nucleotide sequence ID" value="NZ_SGXT01000011.1"/>
</dbReference>
<dbReference type="EMBL" id="SGXT01000011">
    <property type="protein sequence ID" value="RZT64080.1"/>
    <property type="molecule type" value="Genomic_DNA"/>
</dbReference>
<evidence type="ECO:0000313" key="1">
    <source>
        <dbReference type="EMBL" id="RZT64080.1"/>
    </source>
</evidence>
<organism evidence="1 2">
    <name type="scientific">Microcella alkaliphila</name>
    <dbReference type="NCBI Taxonomy" id="279828"/>
    <lineage>
        <taxon>Bacteria</taxon>
        <taxon>Bacillati</taxon>
        <taxon>Actinomycetota</taxon>
        <taxon>Actinomycetes</taxon>
        <taxon>Micrococcales</taxon>
        <taxon>Microbacteriaceae</taxon>
        <taxon>Microcella</taxon>
    </lineage>
</organism>
<name>A0A4Q7TUW9_9MICO</name>
<dbReference type="InterPro" id="IPR043519">
    <property type="entry name" value="NT_sf"/>
</dbReference>
<dbReference type="AlphaFoldDB" id="A0A4Q7TUW9"/>
<keyword evidence="2" id="KW-1185">Reference proteome</keyword>
<dbReference type="OrthoDB" id="3696354at2"/>
<reference evidence="1 2" key="1">
    <citation type="journal article" date="2015" name="Stand. Genomic Sci.">
        <title>Genomic Encyclopedia of Bacterial and Archaeal Type Strains, Phase III: the genomes of soil and plant-associated and newly described type strains.</title>
        <authorList>
            <person name="Whitman W.B."/>
            <person name="Woyke T."/>
            <person name="Klenk H.P."/>
            <person name="Zhou Y."/>
            <person name="Lilburn T.G."/>
            <person name="Beck B.J."/>
            <person name="De Vos P."/>
            <person name="Vandamme P."/>
            <person name="Eisen J.A."/>
            <person name="Garrity G."/>
            <person name="Hugenholtz P."/>
            <person name="Kyrpides N.C."/>
        </authorList>
    </citation>
    <scope>NUCLEOTIDE SEQUENCE [LARGE SCALE GENOMIC DNA]</scope>
    <source>
        <strain evidence="1 2">AC4r</strain>
    </source>
</reference>
<dbReference type="SUPFAM" id="SSF81301">
    <property type="entry name" value="Nucleotidyltransferase"/>
    <property type="match status" value="1"/>
</dbReference>
<evidence type="ECO:0000313" key="2">
    <source>
        <dbReference type="Proteomes" id="UP000292408"/>
    </source>
</evidence>
<proteinExistence type="predicted"/>
<comment type="caution">
    <text evidence="1">The sequence shown here is derived from an EMBL/GenBank/DDBJ whole genome shotgun (WGS) entry which is preliminary data.</text>
</comment>
<dbReference type="Gene3D" id="3.30.460.40">
    <property type="match status" value="1"/>
</dbReference>
<dbReference type="Proteomes" id="UP000292408">
    <property type="component" value="Unassembled WGS sequence"/>
</dbReference>
<sequence length="103" mass="10838">MAVTTPPLEPVRTLQAALISGGVPCVVGGSALLAARGLIERVNDWDLVVDAERGSDGVRVDVSTTAEPGAFGLWHGMRLGRADEWAHAYRAMGRESRAALLAT</sequence>
<gene>
    <name evidence="1" type="ORF">EV140_0317</name>
</gene>
<protein>
    <submittedName>
        <fullName evidence="1">Uncharacterized protein</fullName>
    </submittedName>
</protein>
<accession>A0A4Q7TUW9</accession>